<dbReference type="SUPFAM" id="SSF158388">
    <property type="entry name" value="YvfG-like"/>
    <property type="match status" value="1"/>
</dbReference>
<proteinExistence type="predicted"/>
<dbReference type="EMBL" id="CP159510">
    <property type="protein sequence ID" value="XCJ16858.1"/>
    <property type="molecule type" value="Genomic_DNA"/>
</dbReference>
<dbReference type="InterPro" id="IPR018590">
    <property type="entry name" value="Uncharacterised_YvfG"/>
</dbReference>
<name>A0AAU8IF79_9BACL</name>
<dbReference type="Gene3D" id="6.10.140.40">
    <property type="match status" value="1"/>
</dbReference>
<gene>
    <name evidence="1" type="primary">yvfG</name>
    <name evidence="1" type="ORF">ABNN70_14695</name>
</gene>
<dbReference type="RefSeq" id="WP_353948223.1">
    <property type="nucleotide sequence ID" value="NZ_CP159510.1"/>
</dbReference>
<evidence type="ECO:0000313" key="1">
    <source>
        <dbReference type="EMBL" id="XCJ16858.1"/>
    </source>
</evidence>
<accession>A0AAU8IF79</accession>
<dbReference type="AlphaFoldDB" id="A0AAU8IF79"/>
<dbReference type="Pfam" id="PF09628">
    <property type="entry name" value="YvfG"/>
    <property type="match status" value="1"/>
</dbReference>
<reference evidence="1" key="1">
    <citation type="submission" date="2024-06" db="EMBL/GenBank/DDBJ databases">
        <authorList>
            <person name="Fan A."/>
            <person name="Zhang F.Y."/>
            <person name="Zhang L."/>
        </authorList>
    </citation>
    <scope>NUCLEOTIDE SEQUENCE</scope>
    <source>
        <strain evidence="1">Y61</strain>
    </source>
</reference>
<sequence length="80" mass="9523">MDSHLFSVDYFKKALKKQIEKNGNRLTPVQSMNSYYHSVVSAIIQDKINKNFELIRRIRHLDEAYQAVNEEVLQKQQQQQ</sequence>
<protein>
    <submittedName>
        <fullName evidence="1">Protein YvfG</fullName>
    </submittedName>
</protein>
<organism evidence="1">
    <name type="scientific">Sporolactobacillus sp. Y61</name>
    <dbReference type="NCBI Taxonomy" id="3160863"/>
    <lineage>
        <taxon>Bacteria</taxon>
        <taxon>Bacillati</taxon>
        <taxon>Bacillota</taxon>
        <taxon>Bacilli</taxon>
        <taxon>Bacillales</taxon>
        <taxon>Sporolactobacillaceae</taxon>
        <taxon>Sporolactobacillus</taxon>
    </lineage>
</organism>
<dbReference type="InterPro" id="IPR037247">
    <property type="entry name" value="YvfG_sf"/>
</dbReference>